<evidence type="ECO:0008006" key="4">
    <source>
        <dbReference type="Google" id="ProtNLM"/>
    </source>
</evidence>
<dbReference type="AlphaFoldDB" id="A0A2R4TA33"/>
<evidence type="ECO:0000256" key="1">
    <source>
        <dbReference type="SAM" id="MobiDB-lite"/>
    </source>
</evidence>
<reference evidence="2 3" key="1">
    <citation type="submission" date="2018-01" db="EMBL/GenBank/DDBJ databases">
        <title>Complete genome sequence of Streptomyces lunaelactis MM109T, a Ferroverdin A producer isolated from cave moonmilk deposits.</title>
        <authorList>
            <person name="Naome A."/>
            <person name="Martinet L."/>
            <person name="Maciejewska M."/>
            <person name="Anderssen S."/>
            <person name="Adam D."/>
            <person name="Tenconi E."/>
            <person name="Deflandre B."/>
            <person name="Arguelles-Arias A."/>
            <person name="Calusinska M."/>
            <person name="Copieters W."/>
            <person name="Karim L."/>
            <person name="Hanikenne M."/>
            <person name="Baurain D."/>
            <person name="van Wezel G."/>
            <person name="Smargiasso N."/>
            <person name="de Pauw E."/>
            <person name="Delfosse P."/>
            <person name="Rigali S."/>
        </authorList>
    </citation>
    <scope>NUCLEOTIDE SEQUENCE [LARGE SCALE GENOMIC DNA]</scope>
    <source>
        <strain evidence="2 3">MM109</strain>
    </source>
</reference>
<dbReference type="KEGG" id="slk:SLUN_30740"/>
<sequence>MVGANNRELGRSAEAFAGLAECQAAVTRLREKVAGARVLLTMPDAAGNWTWRLEIEGRAVAVAGRRYLRHRECQYNLSQFLAAVPVAQLAVGMMNRPRSRSLPARGPEGGRSTRADREDEGHALLRKVGRAPVGSR</sequence>
<name>A0A2R4TA33_9ACTN</name>
<feature type="region of interest" description="Disordered" evidence="1">
    <location>
        <begin position="95"/>
        <end position="136"/>
    </location>
</feature>
<protein>
    <recommendedName>
        <fullName evidence="4">DUF1508 domain-containing protein</fullName>
    </recommendedName>
</protein>
<gene>
    <name evidence="2" type="ORF">SLUN_30740</name>
</gene>
<proteinExistence type="predicted"/>
<keyword evidence="3" id="KW-1185">Reference proteome</keyword>
<accession>A0A2R4TA33</accession>
<evidence type="ECO:0000313" key="2">
    <source>
        <dbReference type="EMBL" id="AVZ75934.1"/>
    </source>
</evidence>
<feature type="compositionally biased region" description="Basic and acidic residues" evidence="1">
    <location>
        <begin position="111"/>
        <end position="123"/>
    </location>
</feature>
<dbReference type="EMBL" id="CP026304">
    <property type="protein sequence ID" value="AVZ75934.1"/>
    <property type="molecule type" value="Genomic_DNA"/>
</dbReference>
<dbReference type="Gene3D" id="2.30.29.80">
    <property type="match status" value="1"/>
</dbReference>
<organism evidence="2 3">
    <name type="scientific">Streptomyces lunaelactis</name>
    <dbReference type="NCBI Taxonomy" id="1535768"/>
    <lineage>
        <taxon>Bacteria</taxon>
        <taxon>Bacillati</taxon>
        <taxon>Actinomycetota</taxon>
        <taxon>Actinomycetes</taxon>
        <taxon>Kitasatosporales</taxon>
        <taxon>Streptomycetaceae</taxon>
        <taxon>Streptomyces</taxon>
    </lineage>
</organism>
<evidence type="ECO:0000313" key="3">
    <source>
        <dbReference type="Proteomes" id="UP000244201"/>
    </source>
</evidence>
<dbReference type="Proteomes" id="UP000244201">
    <property type="component" value="Chromosome"/>
</dbReference>